<evidence type="ECO:0008006" key="3">
    <source>
        <dbReference type="Google" id="ProtNLM"/>
    </source>
</evidence>
<gene>
    <name evidence="1" type="ORF">SAMN04488541_100210</name>
</gene>
<protein>
    <recommendedName>
        <fullName evidence="3">Lipoprotein</fullName>
    </recommendedName>
</protein>
<dbReference type="EMBL" id="FONY01000002">
    <property type="protein sequence ID" value="SFE47515.1"/>
    <property type="molecule type" value="Genomic_DNA"/>
</dbReference>
<sequence length="200" mass="23043">MFIKYFRFILLLFFLAACQSKQTSKEDFNKVLQCFKKVELPYKIEAGHGSENLLDSAFFHEKIFSSPLKWYQLPSQSGLSIEGLAPSHENVNCGYLMFENERFVVIDIQDTRIGFDRYLLVFSKAGDLIDGIPVAHLSKGRNGDESFEIEQFSEIDQNLVIRMTENIKHSFLETTSSEEKVTKTATYQIKEDGKIQFVKN</sequence>
<proteinExistence type="predicted"/>
<dbReference type="Proteomes" id="UP000199513">
    <property type="component" value="Unassembled WGS sequence"/>
</dbReference>
<accession>A0A1I2AU30</accession>
<keyword evidence="2" id="KW-1185">Reference proteome</keyword>
<evidence type="ECO:0000313" key="2">
    <source>
        <dbReference type="Proteomes" id="UP000199513"/>
    </source>
</evidence>
<dbReference type="PROSITE" id="PS51257">
    <property type="entry name" value="PROKAR_LIPOPROTEIN"/>
    <property type="match status" value="1"/>
</dbReference>
<dbReference type="AlphaFoldDB" id="A0A1I2AU30"/>
<evidence type="ECO:0000313" key="1">
    <source>
        <dbReference type="EMBL" id="SFE47515.1"/>
    </source>
</evidence>
<name>A0A1I2AU30_9BACT</name>
<organism evidence="1 2">
    <name type="scientific">Thermoflexibacter ruber</name>
    <dbReference type="NCBI Taxonomy" id="1003"/>
    <lineage>
        <taxon>Bacteria</taxon>
        <taxon>Pseudomonadati</taxon>
        <taxon>Bacteroidota</taxon>
        <taxon>Cytophagia</taxon>
        <taxon>Cytophagales</taxon>
        <taxon>Thermoflexibacteraceae</taxon>
        <taxon>Thermoflexibacter</taxon>
    </lineage>
</organism>
<dbReference type="RefSeq" id="WP_091538602.1">
    <property type="nucleotide sequence ID" value="NZ_FONY01000002.1"/>
</dbReference>
<reference evidence="2" key="1">
    <citation type="submission" date="2016-10" db="EMBL/GenBank/DDBJ databases">
        <authorList>
            <person name="Varghese N."/>
            <person name="Submissions S."/>
        </authorList>
    </citation>
    <scope>NUCLEOTIDE SEQUENCE [LARGE SCALE GENOMIC DNA]</scope>
    <source>
        <strain>GEY</strain>
        <strain evidence="2">DSM 9560</strain>
    </source>
</reference>